<name>A0ABP8FT47_9BACT</name>
<keyword evidence="2" id="KW-1185">Reference proteome</keyword>
<proteinExistence type="predicted"/>
<dbReference type="EMBL" id="BAABGX010000002">
    <property type="protein sequence ID" value="GAA4310380.1"/>
    <property type="molecule type" value="Genomic_DNA"/>
</dbReference>
<accession>A0ABP8FT47</accession>
<evidence type="ECO:0000313" key="2">
    <source>
        <dbReference type="Proteomes" id="UP001501844"/>
    </source>
</evidence>
<organism evidence="1 2">
    <name type="scientific">Nibribacter koreensis</name>
    <dbReference type="NCBI Taxonomy" id="1084519"/>
    <lineage>
        <taxon>Bacteria</taxon>
        <taxon>Pseudomonadati</taxon>
        <taxon>Bacteroidota</taxon>
        <taxon>Cytophagia</taxon>
        <taxon>Cytophagales</taxon>
        <taxon>Hymenobacteraceae</taxon>
        <taxon>Nibribacter</taxon>
    </lineage>
</organism>
<sequence length="266" mass="30281">MNPNCDIHYFSETGHNALSLLYWTFWPEGSRSLGPIYPIEQIAEISGKTTDQVLEAVRSSSAASARCAVCQTSFPLKDREELERLQYTYNGYHVMCTGCSREVMENAPIIRALYNRSQHYLRPIVPIGREEIYEKLSSIFPNVYPSISPAAFIDEEISQSFSIDAKELELFYRTRFSFAIADHGSNVLAVIDHPFKYEREAWAVELSYRKRLMAHVGIPYYTFPEERKRFFTAEVAGLLKAAELRSKLEGTGMLEAAAFISQGPSF</sequence>
<evidence type="ECO:0000313" key="1">
    <source>
        <dbReference type="EMBL" id="GAA4310380.1"/>
    </source>
</evidence>
<gene>
    <name evidence="1" type="ORF">GCM10023183_28250</name>
</gene>
<dbReference type="RefSeq" id="WP_345167398.1">
    <property type="nucleotide sequence ID" value="NZ_BAABGX010000002.1"/>
</dbReference>
<comment type="caution">
    <text evidence="1">The sequence shown here is derived from an EMBL/GenBank/DDBJ whole genome shotgun (WGS) entry which is preliminary data.</text>
</comment>
<reference evidence="2" key="1">
    <citation type="journal article" date="2019" name="Int. J. Syst. Evol. Microbiol.">
        <title>The Global Catalogue of Microorganisms (GCM) 10K type strain sequencing project: providing services to taxonomists for standard genome sequencing and annotation.</title>
        <authorList>
            <consortium name="The Broad Institute Genomics Platform"/>
            <consortium name="The Broad Institute Genome Sequencing Center for Infectious Disease"/>
            <person name="Wu L."/>
            <person name="Ma J."/>
        </authorList>
    </citation>
    <scope>NUCLEOTIDE SEQUENCE [LARGE SCALE GENOMIC DNA]</scope>
    <source>
        <strain evidence="2">JCM 17917</strain>
    </source>
</reference>
<protein>
    <submittedName>
        <fullName evidence="1">Uncharacterized protein</fullName>
    </submittedName>
</protein>
<dbReference type="Proteomes" id="UP001501844">
    <property type="component" value="Unassembled WGS sequence"/>
</dbReference>